<sequence length="591" mass="66880">MTSEQIRKLFLEFFKKRGHNIIPSASLIPENDPSVLFTTAGMQPLVPYLLGQPHPLGKRVANVQKSVRTQDIEEIGDNTHLSFFEMMGNWSFGDYFKKEAILWSYELLTSEKEGFGLEPSRLYVTVFEGDENVPKDNESYEVWKSLGIPENRIYFMSAKSNWWSAGDNGPSGPDTEMFYDITPGGLNLKSKEEFIEADKGQKVVEIWNNVFMEYEMKDGVVIGKLSQKNVDTGSGLERVAMVLQKKDNVFDTDLFSPIIVKIKKLSNSDDIRAQRIIADHIRTAVFLISDRTTPSNTGRGYVLRKLLRRARYHLNSIGGRDSTLASLVPDVISLYKQTEYELGNKRENIENIIKAEENQFNEVIESGKSKIEKIIKEKNGISGEDAFVLFSTFGFPLELTKEIAKENSVEVDVVGFIEKLADHQKLSRTSSTGMFKGGLANHNEKTIKLHTAHHLLLAALQEKFGAEIKQKGSNITEERLRMDFSFNRKITQEEVGEIEGLVNKYIKNNYTVVRREMPRIEAEKLGAQMEFGAKYPDIVSVYFIEDENGKIISKEFCGGPHAEKTGVLGNFKILKEESVSAGIRRIKAVLQ</sequence>
<keyword evidence="9" id="KW-0862">Zinc</keyword>
<dbReference type="InterPro" id="IPR045864">
    <property type="entry name" value="aa-tRNA-synth_II/BPL/LPL"/>
</dbReference>
<dbReference type="GO" id="GO:0000049">
    <property type="term" value="F:tRNA binding"/>
    <property type="evidence" value="ECO:0007669"/>
    <property type="project" value="UniProtKB-KW"/>
</dbReference>
<dbReference type="SUPFAM" id="SSF101353">
    <property type="entry name" value="Putative anticodon-binding domain of alanyl-tRNA synthetase (AlaRS)"/>
    <property type="match status" value="1"/>
</dbReference>
<evidence type="ECO:0000256" key="9">
    <source>
        <dbReference type="HAMAP-Rule" id="MF_00036"/>
    </source>
</evidence>
<dbReference type="PRINTS" id="PR00980">
    <property type="entry name" value="TRNASYNTHALA"/>
</dbReference>
<evidence type="ECO:0000259" key="10">
    <source>
        <dbReference type="PROSITE" id="PS50860"/>
    </source>
</evidence>
<dbReference type="FunFam" id="3.30.980.10:FF:000004">
    <property type="entry name" value="Alanine--tRNA ligase, cytoplasmic"/>
    <property type="match status" value="1"/>
</dbReference>
<feature type="domain" description="Alanyl-transfer RNA synthetases family profile" evidence="10">
    <location>
        <begin position="1"/>
        <end position="591"/>
    </location>
</feature>
<accession>A0A2H0K6I1</accession>
<dbReference type="Gene3D" id="3.30.54.20">
    <property type="match status" value="1"/>
</dbReference>
<dbReference type="InterPro" id="IPR050058">
    <property type="entry name" value="Ala-tRNA_ligase"/>
</dbReference>
<dbReference type="InterPro" id="IPR012947">
    <property type="entry name" value="tRNA_SAD"/>
</dbReference>
<feature type="binding site" evidence="9">
    <location>
        <position position="557"/>
    </location>
    <ligand>
        <name>Zn(2+)</name>
        <dbReference type="ChEBI" id="CHEBI:29105"/>
    </ligand>
</feature>
<dbReference type="Pfam" id="PF07973">
    <property type="entry name" value="tRNA_SAD"/>
    <property type="match status" value="1"/>
</dbReference>
<dbReference type="NCBIfam" id="NF002436">
    <property type="entry name" value="PRK01584.1"/>
    <property type="match status" value="1"/>
</dbReference>
<dbReference type="GO" id="GO:0006419">
    <property type="term" value="P:alanyl-tRNA aminoacylation"/>
    <property type="evidence" value="ECO:0007669"/>
    <property type="project" value="UniProtKB-UniRule"/>
</dbReference>
<keyword evidence="5 9" id="KW-0067">ATP-binding</keyword>
<evidence type="ECO:0000256" key="3">
    <source>
        <dbReference type="ARBA" id="ARBA00022598"/>
    </source>
</evidence>
<dbReference type="PANTHER" id="PTHR11777">
    <property type="entry name" value="ALANYL-TRNA SYNTHETASE"/>
    <property type="match status" value="1"/>
</dbReference>
<dbReference type="PROSITE" id="PS50860">
    <property type="entry name" value="AA_TRNA_LIGASE_II_ALA"/>
    <property type="match status" value="1"/>
</dbReference>
<dbReference type="Pfam" id="PF01411">
    <property type="entry name" value="tRNA-synt_2c"/>
    <property type="match status" value="1"/>
</dbReference>
<comment type="caution">
    <text evidence="11">The sequence shown here is derived from an EMBL/GenBank/DDBJ whole genome shotgun (WGS) entry which is preliminary data.</text>
</comment>
<feature type="binding site" evidence="9">
    <location>
        <position position="454"/>
    </location>
    <ligand>
        <name>Zn(2+)</name>
        <dbReference type="ChEBI" id="CHEBI:29105"/>
    </ligand>
</feature>
<comment type="function">
    <text evidence="9">Catalyzes the attachment of alanine to tRNA(Ala) in a two-step reaction: alanine is first activated by ATP to form Ala-AMP and then transferred to the acceptor end of tRNA(Ala). Also edits incorrectly charged Ser-tRNA(Ala) and Gly-tRNA(Ala) via its editing domain.</text>
</comment>
<keyword evidence="8 9" id="KW-0030">Aminoacyl-tRNA synthetase</keyword>
<evidence type="ECO:0000256" key="7">
    <source>
        <dbReference type="ARBA" id="ARBA00022917"/>
    </source>
</evidence>
<feature type="binding site" evidence="9">
    <location>
        <position position="450"/>
    </location>
    <ligand>
        <name>Zn(2+)</name>
        <dbReference type="ChEBI" id="CHEBI:29105"/>
    </ligand>
</feature>
<evidence type="ECO:0000256" key="6">
    <source>
        <dbReference type="ARBA" id="ARBA00022884"/>
    </source>
</evidence>
<dbReference type="InterPro" id="IPR018162">
    <property type="entry name" value="Ala-tRNA-ligase_IIc_anticod-bd"/>
</dbReference>
<evidence type="ECO:0000256" key="1">
    <source>
        <dbReference type="ARBA" id="ARBA00008226"/>
    </source>
</evidence>
<dbReference type="InterPro" id="IPR023033">
    <property type="entry name" value="Ala_tRNA_ligase_euk/bac"/>
</dbReference>
<comment type="domain">
    <text evidence="9">Consists of three domains; the N-terminal catalytic domain, the editing domain and the C-terminal C-Ala domain. The editing domain removes incorrectly charged amino acids, while the C-Ala domain, along with tRNA(Ala), serves as a bridge to cooperatively bring together the editing and aminoacylation centers thus stimulating deacylation of misacylated tRNAs.</text>
</comment>
<dbReference type="GO" id="GO:0004813">
    <property type="term" value="F:alanine-tRNA ligase activity"/>
    <property type="evidence" value="ECO:0007669"/>
    <property type="project" value="UniProtKB-UniRule"/>
</dbReference>
<comment type="catalytic activity">
    <reaction evidence="9">
        <text>tRNA(Ala) + L-alanine + ATP = L-alanyl-tRNA(Ala) + AMP + diphosphate</text>
        <dbReference type="Rhea" id="RHEA:12540"/>
        <dbReference type="Rhea" id="RHEA-COMP:9657"/>
        <dbReference type="Rhea" id="RHEA-COMP:9923"/>
        <dbReference type="ChEBI" id="CHEBI:30616"/>
        <dbReference type="ChEBI" id="CHEBI:33019"/>
        <dbReference type="ChEBI" id="CHEBI:57972"/>
        <dbReference type="ChEBI" id="CHEBI:78442"/>
        <dbReference type="ChEBI" id="CHEBI:78497"/>
        <dbReference type="ChEBI" id="CHEBI:456215"/>
        <dbReference type="EC" id="6.1.1.7"/>
    </reaction>
</comment>
<evidence type="ECO:0000256" key="8">
    <source>
        <dbReference type="ARBA" id="ARBA00023146"/>
    </source>
</evidence>
<evidence type="ECO:0000256" key="4">
    <source>
        <dbReference type="ARBA" id="ARBA00022741"/>
    </source>
</evidence>
<comment type="cofactor">
    <cofactor evidence="9">
        <name>Zn(2+)</name>
        <dbReference type="ChEBI" id="CHEBI:29105"/>
    </cofactor>
    <text evidence="9">Binds 1 zinc ion per subunit.</text>
</comment>
<proteinExistence type="inferred from homology"/>
<evidence type="ECO:0000256" key="5">
    <source>
        <dbReference type="ARBA" id="ARBA00022840"/>
    </source>
</evidence>
<gene>
    <name evidence="9" type="primary">alaS</name>
    <name evidence="11" type="ORF">COV95_01895</name>
</gene>
<dbReference type="HAMAP" id="MF_00036_B">
    <property type="entry name" value="Ala_tRNA_synth_B"/>
    <property type="match status" value="1"/>
</dbReference>
<dbReference type="SUPFAM" id="SSF55681">
    <property type="entry name" value="Class II aaRS and biotin synthetases"/>
    <property type="match status" value="1"/>
</dbReference>
<feature type="binding site" evidence="9">
    <location>
        <position position="561"/>
    </location>
    <ligand>
        <name>Zn(2+)</name>
        <dbReference type="ChEBI" id="CHEBI:29105"/>
    </ligand>
</feature>
<dbReference type="Proteomes" id="UP000229834">
    <property type="component" value="Unassembled WGS sequence"/>
</dbReference>
<keyword evidence="9" id="KW-0963">Cytoplasm</keyword>
<dbReference type="EMBL" id="PCVC01000054">
    <property type="protein sequence ID" value="PIQ66852.1"/>
    <property type="molecule type" value="Genomic_DNA"/>
</dbReference>
<dbReference type="InterPro" id="IPR018165">
    <property type="entry name" value="Ala-tRNA-synth_IIc_core"/>
</dbReference>
<evidence type="ECO:0000256" key="2">
    <source>
        <dbReference type="ARBA" id="ARBA00022555"/>
    </source>
</evidence>
<keyword evidence="4 9" id="KW-0547">Nucleotide-binding</keyword>
<dbReference type="GO" id="GO:0002161">
    <property type="term" value="F:aminoacyl-tRNA deacylase activity"/>
    <property type="evidence" value="ECO:0007669"/>
    <property type="project" value="TreeGrafter"/>
</dbReference>
<evidence type="ECO:0000313" key="12">
    <source>
        <dbReference type="Proteomes" id="UP000229834"/>
    </source>
</evidence>
<dbReference type="InterPro" id="IPR018163">
    <property type="entry name" value="Thr/Ala-tRNA-synth_IIc_edit"/>
</dbReference>
<dbReference type="GO" id="GO:0008270">
    <property type="term" value="F:zinc ion binding"/>
    <property type="evidence" value="ECO:0007669"/>
    <property type="project" value="UniProtKB-UniRule"/>
</dbReference>
<name>A0A2H0K6I1_9BACT</name>
<dbReference type="Gene3D" id="3.30.930.10">
    <property type="entry name" value="Bira Bifunctional Protein, Domain 2"/>
    <property type="match status" value="1"/>
</dbReference>
<dbReference type="PANTHER" id="PTHR11777:SF9">
    <property type="entry name" value="ALANINE--TRNA LIGASE, CYTOPLASMIC"/>
    <property type="match status" value="1"/>
</dbReference>
<dbReference type="SMART" id="SM00863">
    <property type="entry name" value="tRNA_SAD"/>
    <property type="match status" value="1"/>
</dbReference>
<dbReference type="Gene3D" id="3.30.980.10">
    <property type="entry name" value="Threonyl-trna Synthetase, Chain A, domain 2"/>
    <property type="match status" value="1"/>
</dbReference>
<keyword evidence="9" id="KW-0479">Metal-binding</keyword>
<dbReference type="InterPro" id="IPR002318">
    <property type="entry name" value="Ala-tRNA-lgiase_IIc"/>
</dbReference>
<dbReference type="SUPFAM" id="SSF55186">
    <property type="entry name" value="ThrRS/AlaRS common domain"/>
    <property type="match status" value="1"/>
</dbReference>
<keyword evidence="6 9" id="KW-0694">RNA-binding</keyword>
<dbReference type="CDD" id="cd00673">
    <property type="entry name" value="AlaRS_core"/>
    <property type="match status" value="1"/>
</dbReference>
<dbReference type="GO" id="GO:0005737">
    <property type="term" value="C:cytoplasm"/>
    <property type="evidence" value="ECO:0007669"/>
    <property type="project" value="UniProtKB-SubCell"/>
</dbReference>
<dbReference type="AlphaFoldDB" id="A0A2H0K6I1"/>
<keyword evidence="2 9" id="KW-0820">tRNA-binding</keyword>
<dbReference type="InterPro" id="IPR018164">
    <property type="entry name" value="Ala-tRNA-synth_IIc_N"/>
</dbReference>
<protein>
    <recommendedName>
        <fullName evidence="9">Alanine--tRNA ligase</fullName>
        <ecNumber evidence="9">6.1.1.7</ecNumber>
    </recommendedName>
    <alternativeName>
        <fullName evidence="9">Alanyl-tRNA synthetase</fullName>
        <shortName evidence="9">AlaRS</shortName>
    </alternativeName>
</protein>
<keyword evidence="7 9" id="KW-0648">Protein biosynthesis</keyword>
<dbReference type="GO" id="GO:0005524">
    <property type="term" value="F:ATP binding"/>
    <property type="evidence" value="ECO:0007669"/>
    <property type="project" value="UniProtKB-UniRule"/>
</dbReference>
<evidence type="ECO:0000313" key="11">
    <source>
        <dbReference type="EMBL" id="PIQ66852.1"/>
    </source>
</evidence>
<organism evidence="11 12">
    <name type="scientific">Candidatus Zambryskibacteria bacterium CG11_big_fil_rev_8_21_14_0_20_40_24</name>
    <dbReference type="NCBI Taxonomy" id="1975116"/>
    <lineage>
        <taxon>Bacteria</taxon>
        <taxon>Candidatus Zambryskiibacteriota</taxon>
    </lineage>
</organism>
<keyword evidence="3 9" id="KW-0436">Ligase</keyword>
<comment type="subcellular location">
    <subcellularLocation>
        <location evidence="9">Cytoplasm</location>
    </subcellularLocation>
</comment>
<dbReference type="EC" id="6.1.1.7" evidence="9"/>
<reference evidence="11 12" key="1">
    <citation type="submission" date="2017-09" db="EMBL/GenBank/DDBJ databases">
        <title>Depth-based differentiation of microbial function through sediment-hosted aquifers and enrichment of novel symbionts in the deep terrestrial subsurface.</title>
        <authorList>
            <person name="Probst A.J."/>
            <person name="Ladd B."/>
            <person name="Jarett J.K."/>
            <person name="Geller-Mcgrath D.E."/>
            <person name="Sieber C.M."/>
            <person name="Emerson J.B."/>
            <person name="Anantharaman K."/>
            <person name="Thomas B.C."/>
            <person name="Malmstrom R."/>
            <person name="Stieglmeier M."/>
            <person name="Klingl A."/>
            <person name="Woyke T."/>
            <person name="Ryan C.M."/>
            <person name="Banfield J.F."/>
        </authorList>
    </citation>
    <scope>NUCLEOTIDE SEQUENCE [LARGE SCALE GENOMIC DNA]</scope>
    <source>
        <strain evidence="11">CG11_big_fil_rev_8_21_14_0_20_40_24</strain>
    </source>
</reference>
<comment type="similarity">
    <text evidence="1 9">Belongs to the class-II aminoacyl-tRNA synthetase family.</text>
</comment>